<accession>A0A2T3QEJ8</accession>
<dbReference type="Proteomes" id="UP000241404">
    <property type="component" value="Unassembled WGS sequence"/>
</dbReference>
<organism evidence="2 4">
    <name type="scientific">Photobacterium damselae</name>
    <dbReference type="NCBI Taxonomy" id="38293"/>
    <lineage>
        <taxon>Bacteria</taxon>
        <taxon>Pseudomonadati</taxon>
        <taxon>Pseudomonadota</taxon>
        <taxon>Gammaproteobacteria</taxon>
        <taxon>Vibrionales</taxon>
        <taxon>Vibrionaceae</taxon>
        <taxon>Photobacterium</taxon>
    </lineage>
</organism>
<proteinExistence type="predicted"/>
<sequence length="91" mass="10708">MKTFRLRISHGLSMFPDIIKNTTDPDKALNFLKYETSPYSRGYSKSIEVDGKVYVKNIAINDAKVFKEDYICHEESVDFSQRIWRMILLKL</sequence>
<name>A0A2T3QEJ8_PHODM</name>
<dbReference type="EMBL" id="PYMM01000001">
    <property type="protein sequence ID" value="PSU18486.1"/>
    <property type="molecule type" value="Genomic_DNA"/>
</dbReference>
<reference evidence="2 4" key="2">
    <citation type="submission" date="2018-06" db="EMBL/GenBank/DDBJ databases">
        <authorList>
            <consortium name="Pathogen Informatics"/>
            <person name="Doyle S."/>
        </authorList>
    </citation>
    <scope>NUCLEOTIDE SEQUENCE [LARGE SCALE GENOMIC DNA]</scope>
    <source>
        <strain evidence="2 4">NCTC11647</strain>
    </source>
</reference>
<dbReference type="GeneID" id="93399277"/>
<gene>
    <name evidence="1" type="ORF">CTM90_00400</name>
    <name evidence="2" type="ORF">NCTC11647_03440</name>
</gene>
<dbReference type="Proteomes" id="UP000251647">
    <property type="component" value="Unassembled WGS sequence"/>
</dbReference>
<dbReference type="AlphaFoldDB" id="A0A2T3QEJ8"/>
<protein>
    <submittedName>
        <fullName evidence="2">Uncharacterized protein</fullName>
    </submittedName>
</protein>
<reference evidence="1 3" key="1">
    <citation type="submission" date="2018-03" db="EMBL/GenBank/DDBJ databases">
        <title>Whole genome sequencing of Histamine producing bacteria.</title>
        <authorList>
            <person name="Butler K."/>
        </authorList>
    </citation>
    <scope>NUCLEOTIDE SEQUENCE [LARGE SCALE GENOMIC DNA]</scope>
    <source>
        <strain evidence="1 3">BT-6</strain>
    </source>
</reference>
<evidence type="ECO:0000313" key="2">
    <source>
        <dbReference type="EMBL" id="SPY44495.1"/>
    </source>
</evidence>
<dbReference type="OrthoDB" id="5817538at2"/>
<evidence type="ECO:0000313" key="3">
    <source>
        <dbReference type="Proteomes" id="UP000241404"/>
    </source>
</evidence>
<evidence type="ECO:0000313" key="1">
    <source>
        <dbReference type="EMBL" id="PSU18486.1"/>
    </source>
</evidence>
<evidence type="ECO:0000313" key="4">
    <source>
        <dbReference type="Proteomes" id="UP000251647"/>
    </source>
</evidence>
<dbReference type="EMBL" id="UATL01000005">
    <property type="protein sequence ID" value="SPY44495.1"/>
    <property type="molecule type" value="Genomic_DNA"/>
</dbReference>
<dbReference type="RefSeq" id="WP_036765440.1">
    <property type="nucleotide sequence ID" value="NZ_CP018298.1"/>
</dbReference>